<evidence type="ECO:0000256" key="6">
    <source>
        <dbReference type="SAM" id="Phobius"/>
    </source>
</evidence>
<dbReference type="InterPro" id="IPR052770">
    <property type="entry name" value="Cobalt_transport_CbiQ"/>
</dbReference>
<dbReference type="GO" id="GO:0043190">
    <property type="term" value="C:ATP-binding cassette (ABC) transporter complex"/>
    <property type="evidence" value="ECO:0007669"/>
    <property type="project" value="InterPro"/>
</dbReference>
<evidence type="ECO:0000313" key="7">
    <source>
        <dbReference type="EMBL" id="AEG61457.1"/>
    </source>
</evidence>
<keyword evidence="3 6" id="KW-0812">Transmembrane</keyword>
<proteinExistence type="predicted"/>
<evidence type="ECO:0000256" key="5">
    <source>
        <dbReference type="ARBA" id="ARBA00023136"/>
    </source>
</evidence>
<dbReference type="Pfam" id="PF02361">
    <property type="entry name" value="CbiQ"/>
    <property type="match status" value="1"/>
</dbReference>
<evidence type="ECO:0000256" key="2">
    <source>
        <dbReference type="ARBA" id="ARBA00022475"/>
    </source>
</evidence>
<keyword evidence="2" id="KW-1003">Cell membrane</keyword>
<dbReference type="KEGG" id="dru:Desru_3251"/>
<dbReference type="EMBL" id="CP002780">
    <property type="protein sequence ID" value="AEG61457.1"/>
    <property type="molecule type" value="Genomic_DNA"/>
</dbReference>
<protein>
    <submittedName>
        <fullName evidence="7">Cobalt ABC transporter, inner membrane subunit CbiQ</fullName>
    </submittedName>
</protein>
<dbReference type="Proteomes" id="UP000009234">
    <property type="component" value="Chromosome"/>
</dbReference>
<dbReference type="eggNOG" id="COG0619">
    <property type="taxonomic scope" value="Bacteria"/>
</dbReference>
<organism evidence="7 8">
    <name type="scientific">Desulforamulus ruminis (strain ATCC 23193 / DSM 2154 / NCIMB 8452 / DL)</name>
    <name type="common">Desulfotomaculum ruminis</name>
    <dbReference type="NCBI Taxonomy" id="696281"/>
    <lineage>
        <taxon>Bacteria</taxon>
        <taxon>Bacillati</taxon>
        <taxon>Bacillota</taxon>
        <taxon>Clostridia</taxon>
        <taxon>Eubacteriales</taxon>
        <taxon>Peptococcaceae</taxon>
        <taxon>Desulforamulus</taxon>
    </lineage>
</organism>
<evidence type="ECO:0000313" key="8">
    <source>
        <dbReference type="Proteomes" id="UP000009234"/>
    </source>
</evidence>
<comment type="subcellular location">
    <subcellularLocation>
        <location evidence="1">Cell membrane</location>
        <topology evidence="1">Multi-pass membrane protein</topology>
    </subcellularLocation>
</comment>
<dbReference type="OrthoDB" id="9815246at2"/>
<evidence type="ECO:0000256" key="1">
    <source>
        <dbReference type="ARBA" id="ARBA00004651"/>
    </source>
</evidence>
<dbReference type="NCBIfam" id="TIGR02454">
    <property type="entry name" value="ECF_T_CbiQ"/>
    <property type="match status" value="1"/>
</dbReference>
<name>F6DVJ7_DESRL</name>
<gene>
    <name evidence="7" type="ordered locus">Desru_3251</name>
</gene>
<dbReference type="RefSeq" id="WP_013843203.1">
    <property type="nucleotide sequence ID" value="NC_015589.1"/>
</dbReference>
<sequence>MLYIDKYAYCSPLTNTHPLEKFCFAVINMVFCLASPSLTVPLLILLLTAGILILKGGIPLAFYLKLLLLPFSFLIIGTATVAITLIQNSGSALWAITLFGATLGVTAQSLETAIGLFFKSLGAVSCLYFLSLTTPLPEIISVLRSLKVPSLFLELMSLIYRYIFVLLETADQIYTSQKARLGYSTLRGGYRSLGHLVSNLFISSYRRSLDLYTALEARCYDGELKVLQPQFQFSKKNLAGMAMVELFLLGLLFFI</sequence>
<dbReference type="PANTHER" id="PTHR43723">
    <property type="entry name" value="COBALT TRANSPORT PROTEIN CBIQ"/>
    <property type="match status" value="1"/>
</dbReference>
<keyword evidence="8" id="KW-1185">Reference proteome</keyword>
<feature type="transmembrane region" description="Helical" evidence="6">
    <location>
        <begin position="25"/>
        <end position="54"/>
    </location>
</feature>
<dbReference type="GO" id="GO:0006824">
    <property type="term" value="P:cobalt ion transport"/>
    <property type="evidence" value="ECO:0007669"/>
    <property type="project" value="InterPro"/>
</dbReference>
<evidence type="ECO:0000256" key="3">
    <source>
        <dbReference type="ARBA" id="ARBA00022692"/>
    </source>
</evidence>
<keyword evidence="5 6" id="KW-0472">Membrane</keyword>
<accession>F6DVJ7</accession>
<reference evidence="8" key="1">
    <citation type="submission" date="2011-05" db="EMBL/GenBank/DDBJ databases">
        <title>Complete sequence of Desulfotomaculum ruminis DSM 2154.</title>
        <authorList>
            <person name="Lucas S."/>
            <person name="Copeland A."/>
            <person name="Lapidus A."/>
            <person name="Cheng J.-F."/>
            <person name="Goodwin L."/>
            <person name="Pitluck S."/>
            <person name="Lu M."/>
            <person name="Detter J.C."/>
            <person name="Han C."/>
            <person name="Tapia R."/>
            <person name="Land M."/>
            <person name="Hauser L."/>
            <person name="Kyrpides N."/>
            <person name="Ivanova N."/>
            <person name="Mikhailova N."/>
            <person name="Pagani I."/>
            <person name="Stams A.J.M."/>
            <person name="Plugge C.M."/>
            <person name="Muyzer G."/>
            <person name="Kuever J."/>
            <person name="Parshina S.N."/>
            <person name="Ivanova A.E."/>
            <person name="Nazina T.N."/>
            <person name="Brambilla E."/>
            <person name="Spring S."/>
            <person name="Klenk H.-P."/>
            <person name="Woyke T."/>
        </authorList>
    </citation>
    <scope>NUCLEOTIDE SEQUENCE [LARGE SCALE GENOMIC DNA]</scope>
    <source>
        <strain evidence="8">ATCC 23193 / DSM 2154 / NCIB 8452 / DL</strain>
    </source>
</reference>
<keyword evidence="4 6" id="KW-1133">Transmembrane helix</keyword>
<evidence type="ECO:0000256" key="4">
    <source>
        <dbReference type="ARBA" id="ARBA00022989"/>
    </source>
</evidence>
<feature type="transmembrane region" description="Helical" evidence="6">
    <location>
        <begin position="66"/>
        <end position="86"/>
    </location>
</feature>
<dbReference type="PANTHER" id="PTHR43723:SF1">
    <property type="entry name" value="COBALT TRANSPORT PROTEIN CBIQ"/>
    <property type="match status" value="1"/>
</dbReference>
<dbReference type="CDD" id="cd16914">
    <property type="entry name" value="EcfT"/>
    <property type="match status" value="1"/>
</dbReference>
<feature type="transmembrane region" description="Helical" evidence="6">
    <location>
        <begin position="92"/>
        <end position="110"/>
    </location>
</feature>
<dbReference type="STRING" id="696281.Desru_3251"/>
<dbReference type="InterPro" id="IPR003339">
    <property type="entry name" value="ABC/ECF_trnsptr_transmembrane"/>
</dbReference>
<dbReference type="InterPro" id="IPR012809">
    <property type="entry name" value="ECF_CbiQ"/>
</dbReference>
<reference evidence="7 8" key="2">
    <citation type="journal article" date="2012" name="Stand. Genomic Sci.">
        <title>Complete genome sequence of the sulfate-reducing firmicute Desulfotomaculum ruminis type strain (DL(T)).</title>
        <authorList>
            <person name="Spring S."/>
            <person name="Visser M."/>
            <person name="Lu M."/>
            <person name="Copeland A."/>
            <person name="Lapidus A."/>
            <person name="Lucas S."/>
            <person name="Cheng J.F."/>
            <person name="Han C."/>
            <person name="Tapia R."/>
            <person name="Goodwin L.A."/>
            <person name="Pitluck S."/>
            <person name="Ivanova N."/>
            <person name="Land M."/>
            <person name="Hauser L."/>
            <person name="Larimer F."/>
            <person name="Rohde M."/>
            <person name="Goker M."/>
            <person name="Detter J.C."/>
            <person name="Kyrpides N.C."/>
            <person name="Woyke T."/>
            <person name="Schaap P.J."/>
            <person name="Plugge C.M."/>
            <person name="Muyzer G."/>
            <person name="Kuever J."/>
            <person name="Pereira I.A."/>
            <person name="Parshina S.N."/>
            <person name="Bernier-Latmani R."/>
            <person name="Stams A.J."/>
            <person name="Klenk H.P."/>
        </authorList>
    </citation>
    <scope>NUCLEOTIDE SEQUENCE [LARGE SCALE GENOMIC DNA]</scope>
    <source>
        <strain evidence="8">ATCC 23193 / DSM 2154 / NCIB 8452 / DL</strain>
    </source>
</reference>
<dbReference type="AlphaFoldDB" id="F6DVJ7"/>
<dbReference type="HOGENOM" id="CLU_056469_5_0_9"/>